<keyword evidence="8 13" id="KW-0460">Magnesium</keyword>
<keyword evidence="10 13" id="KW-0695">RNA-directed DNA polymerase</keyword>
<dbReference type="PANTHER" id="PTHR12066:SF0">
    <property type="entry name" value="TELOMERASE REVERSE TRANSCRIPTASE"/>
    <property type="match status" value="1"/>
</dbReference>
<dbReference type="Gene3D" id="1.10.357.90">
    <property type="match status" value="1"/>
</dbReference>
<comment type="catalytic activity">
    <reaction evidence="12 13">
        <text>DNA(n) + a 2'-deoxyribonucleoside 5'-triphosphate = DNA(n+1) + diphosphate</text>
        <dbReference type="Rhea" id="RHEA:22508"/>
        <dbReference type="Rhea" id="RHEA-COMP:17339"/>
        <dbReference type="Rhea" id="RHEA-COMP:17340"/>
        <dbReference type="ChEBI" id="CHEBI:33019"/>
        <dbReference type="ChEBI" id="CHEBI:61560"/>
        <dbReference type="ChEBI" id="CHEBI:173112"/>
        <dbReference type="EC" id="2.7.7.49"/>
    </reaction>
</comment>
<dbReference type="InterPro" id="IPR043502">
    <property type="entry name" value="DNA/RNA_pol_sf"/>
</dbReference>
<evidence type="ECO:0000256" key="14">
    <source>
        <dbReference type="SAM" id="MobiDB-lite"/>
    </source>
</evidence>
<feature type="compositionally biased region" description="Basic and acidic residues" evidence="14">
    <location>
        <begin position="230"/>
        <end position="246"/>
    </location>
</feature>
<evidence type="ECO:0000256" key="6">
    <source>
        <dbReference type="ARBA" id="ARBA00022695"/>
    </source>
</evidence>
<dbReference type="GO" id="GO:0003964">
    <property type="term" value="F:RNA-directed DNA polymerase activity"/>
    <property type="evidence" value="ECO:0007669"/>
    <property type="project" value="UniProtKB-KW"/>
</dbReference>
<keyword evidence="17" id="KW-1185">Reference proteome</keyword>
<evidence type="ECO:0000256" key="11">
    <source>
        <dbReference type="ARBA" id="ARBA00023242"/>
    </source>
</evidence>
<dbReference type="InterPro" id="IPR000477">
    <property type="entry name" value="RT_dom"/>
</dbReference>
<evidence type="ECO:0000313" key="16">
    <source>
        <dbReference type="EMBL" id="KAK9764101.1"/>
    </source>
</evidence>
<reference evidence="16 17" key="1">
    <citation type="submission" date="2023-04" db="EMBL/GenBank/DDBJ databases">
        <title>Genome of Basidiobolus ranarum AG-B5.</title>
        <authorList>
            <person name="Stajich J.E."/>
            <person name="Carter-House D."/>
            <person name="Gryganskyi A."/>
        </authorList>
    </citation>
    <scope>NUCLEOTIDE SEQUENCE [LARGE SCALE GENOMIC DNA]</scope>
    <source>
        <strain evidence="16 17">AG-B5</strain>
    </source>
</reference>
<evidence type="ECO:0000256" key="7">
    <source>
        <dbReference type="ARBA" id="ARBA00022723"/>
    </source>
</evidence>
<dbReference type="InterPro" id="IPR049139">
    <property type="entry name" value="TERT_C"/>
</dbReference>
<evidence type="ECO:0000256" key="9">
    <source>
        <dbReference type="ARBA" id="ARBA00022895"/>
    </source>
</evidence>
<evidence type="ECO:0000313" key="17">
    <source>
        <dbReference type="Proteomes" id="UP001479436"/>
    </source>
</evidence>
<name>A0ABR2WRH3_9FUNG</name>
<dbReference type="PROSITE" id="PS50878">
    <property type="entry name" value="RT_POL"/>
    <property type="match status" value="1"/>
</dbReference>
<dbReference type="Gene3D" id="1.10.10.2210">
    <property type="match status" value="1"/>
</dbReference>
<evidence type="ECO:0000256" key="3">
    <source>
        <dbReference type="ARBA" id="ARBA00016182"/>
    </source>
</evidence>
<keyword evidence="4 13" id="KW-0158">Chromosome</keyword>
<evidence type="ECO:0000256" key="12">
    <source>
        <dbReference type="ARBA" id="ARBA00048173"/>
    </source>
</evidence>
<evidence type="ECO:0000256" key="1">
    <source>
        <dbReference type="ARBA" id="ARBA00008001"/>
    </source>
</evidence>
<dbReference type="PANTHER" id="PTHR12066">
    <property type="entry name" value="TELOMERASE REVERSE TRANSCRIPTASE"/>
    <property type="match status" value="1"/>
</dbReference>
<keyword evidence="7 13" id="KW-0479">Metal-binding</keyword>
<feature type="region of interest" description="Disordered" evidence="14">
    <location>
        <begin position="214"/>
        <end position="267"/>
    </location>
</feature>
<dbReference type="Pfam" id="PF00078">
    <property type="entry name" value="RVT_1"/>
    <property type="match status" value="1"/>
</dbReference>
<comment type="similarity">
    <text evidence="1 13">Belongs to the reverse transcriptase family. Telomerase subfamily.</text>
</comment>
<feature type="domain" description="Reverse transcriptase" evidence="15">
    <location>
        <begin position="661"/>
        <end position="998"/>
    </location>
</feature>
<dbReference type="SMART" id="SM00975">
    <property type="entry name" value="Telomerase_RBD"/>
    <property type="match status" value="1"/>
</dbReference>
<protein>
    <recommendedName>
        <fullName evidence="3 13">Telomerase reverse transcriptase</fullName>
        <ecNumber evidence="2 13">2.7.7.49</ecNumber>
    </recommendedName>
    <alternativeName>
        <fullName evidence="13">Telomerase catalytic subunit</fullName>
    </alternativeName>
</protein>
<organism evidence="16 17">
    <name type="scientific">Basidiobolus ranarum</name>
    <dbReference type="NCBI Taxonomy" id="34480"/>
    <lineage>
        <taxon>Eukaryota</taxon>
        <taxon>Fungi</taxon>
        <taxon>Fungi incertae sedis</taxon>
        <taxon>Zoopagomycota</taxon>
        <taxon>Entomophthoromycotina</taxon>
        <taxon>Basidiobolomycetes</taxon>
        <taxon>Basidiobolales</taxon>
        <taxon>Basidiobolaceae</taxon>
        <taxon>Basidiobolus</taxon>
    </lineage>
</organism>
<dbReference type="InterPro" id="IPR049915">
    <property type="entry name" value="TERT_TEN"/>
</dbReference>
<keyword evidence="5 13" id="KW-0808">Transferase</keyword>
<dbReference type="Pfam" id="PF12009">
    <property type="entry name" value="Telomerase_RBD"/>
    <property type="match status" value="1"/>
</dbReference>
<keyword evidence="6 13" id="KW-0548">Nucleotidyltransferase</keyword>
<dbReference type="Gene3D" id="3.30.70.2630">
    <property type="match status" value="1"/>
</dbReference>
<proteinExistence type="inferred from homology"/>
<dbReference type="Pfam" id="PF21399">
    <property type="entry name" value="TERT_C"/>
    <property type="match status" value="1"/>
</dbReference>
<evidence type="ECO:0000259" key="15">
    <source>
        <dbReference type="PROSITE" id="PS50878"/>
    </source>
</evidence>
<accession>A0ABR2WRH3</accession>
<keyword evidence="11 13" id="KW-0539">Nucleus</keyword>
<dbReference type="EMBL" id="JASJQH010000493">
    <property type="protein sequence ID" value="KAK9764101.1"/>
    <property type="molecule type" value="Genomic_DNA"/>
</dbReference>
<gene>
    <name evidence="16" type="primary">EST2</name>
    <name evidence="16" type="ORF">K7432_008678</name>
</gene>
<feature type="compositionally biased region" description="Polar residues" evidence="14">
    <location>
        <begin position="214"/>
        <end position="229"/>
    </location>
</feature>
<feature type="compositionally biased region" description="Basic residues" evidence="14">
    <location>
        <begin position="250"/>
        <end position="262"/>
    </location>
</feature>
<dbReference type="SUPFAM" id="SSF56672">
    <property type="entry name" value="DNA/RNA polymerases"/>
    <property type="match status" value="1"/>
</dbReference>
<evidence type="ECO:0000256" key="13">
    <source>
        <dbReference type="RuleBase" id="RU365061"/>
    </source>
</evidence>
<dbReference type="EC" id="2.7.7.49" evidence="2 13"/>
<evidence type="ECO:0000256" key="8">
    <source>
        <dbReference type="ARBA" id="ARBA00022842"/>
    </source>
</evidence>
<evidence type="ECO:0000256" key="5">
    <source>
        <dbReference type="ARBA" id="ARBA00022679"/>
    </source>
</evidence>
<comment type="function">
    <text evidence="13">Telomerase is a ribonucleoprotein enzyme essential for the replication of chromosome termini in most eukaryotes. It elongates telomeres. It is a reverse transcriptase that adds simple sequence repeats to chromosome ends by copying a template sequence within the RNA component of the enzyme.</text>
</comment>
<dbReference type="Gene3D" id="3.10.10.20">
    <property type="match status" value="1"/>
</dbReference>
<evidence type="ECO:0000256" key="2">
    <source>
        <dbReference type="ARBA" id="ARBA00012493"/>
    </source>
</evidence>
<dbReference type="PRINTS" id="PR01365">
    <property type="entry name" value="TELOMERASERT"/>
</dbReference>
<dbReference type="InterPro" id="IPR021891">
    <property type="entry name" value="Telomerase_RBD"/>
</dbReference>
<dbReference type="Proteomes" id="UP001479436">
    <property type="component" value="Unassembled WGS sequence"/>
</dbReference>
<sequence length="1190" mass="137464">MSNKELNSPPIRSFTITNLFTNIASLHDYFLKKDLKQRKILLDSDSNEYKEFLTKTLVVETKPVEVTLSQNDVLSTQGEIVNRVIQTIFQYSRGNPSNIMTLGYRRIRNHNTYGVSGLVSVENYFPNTIVNSLKSKNWETLLSRIGEKMMYRLLLDTLIFIPLPNDCFYQATGAPVSDLVLSSNSLKKSVYVPSKLFRRSIESVFCTKDVGSGVNASHGQTSESRNTSTKVHDISAKSSKRNDKSESTQPRKKCRRGKRKKTATQCNVEGRVSLTSPKEYQVISHSIPAMTERSSIENREANYDGNSSINGTTLSSSDVRIAQEDWRSVQSTIASSSGQKRKFVQEITEPFPVKYARTVSNISEKSNSSHRSSLEKTVKYPSTIVFERSRIFYSRPIRKHKIPIYFGLPYTHHINVAHFKDIMLMMFPKQFNLKSPFSSTQKPNLSKTLKIPWRLKKVVPLIKKLTQLHKRCNYHALLIKNCPLQQVDGVSISRLIPLTSRHEDKSASKASFSSYFQVSCFVHSIMNRVIPYEFWGSNRNRLVIYRAIDQFIRGRRYESMSLHQIIQSVKISDCEWLESDNIKHTHMPPSDMEKRKELFHEFVAYLFNSIVIPLLKTNFYITESSQHRNRVFYFRQDFWHMIAKPALSKLSSSIYTRISVDEAQNILLNRDIGYSYLRLLPKENGVRPIVNLRRKYIKNLSNTSQGKAKSRKKELGLSINTLLQNAFQILTFEKTRQPDIMGSSVLGMNDIYRKLMEFKTKISGKDMKSKFYFAKVDITGAFDSINQSKLISILKAIFKEEEYMLQKYTAIYPSAGKLRKRFIRKARPGDDFTQFPELAQDMASNMQHVVFIDQVAYGFEDIRTVLTLLEEHISKNLIKIDNKFYKQTGGIPQGSIVSTLLCSIFYGHFEKHNLSFIDIAEDGLLLRLVDDFLYISLDKKKVTQFLEVMHAGNAEYGCFINPQKTLTNFQAKINGENISHITNEDKNNAEFPWCGLLINTQTLDVKTDYNRYLGTYINNTLTVEVTNKPGVTFRHKLMQVLKPRFHPIFINPDFNQMSTILLNIYQSYLLCAMKFHRYSQGLRVFHQQKEQYLTDILYDIVQFGYVLLKSRSQSNLRKCKASLPNVTEPEVIWLGIYAFYTILSKRQTAYPKLIKSLKITLEDLKFRTIKRRLQATIEPRRSSAFANVLF</sequence>
<dbReference type="Gene3D" id="1.10.132.70">
    <property type="match status" value="1"/>
</dbReference>
<comment type="subcellular location">
    <subcellularLocation>
        <location evidence="13">Nucleus</location>
    </subcellularLocation>
    <subcellularLocation>
        <location evidence="13">Chromosome</location>
        <location evidence="13">Telomere</location>
    </subcellularLocation>
</comment>
<dbReference type="CDD" id="cd01648">
    <property type="entry name" value="TERT"/>
    <property type="match status" value="1"/>
</dbReference>
<keyword evidence="9 13" id="KW-0779">Telomere</keyword>
<evidence type="ECO:0000256" key="10">
    <source>
        <dbReference type="ARBA" id="ARBA00022918"/>
    </source>
</evidence>
<dbReference type="InterPro" id="IPR003545">
    <property type="entry name" value="Telomerase_RT"/>
</dbReference>
<evidence type="ECO:0000256" key="4">
    <source>
        <dbReference type="ARBA" id="ARBA00022454"/>
    </source>
</evidence>
<dbReference type="Pfam" id="PF11474">
    <property type="entry name" value="TEN_TERT"/>
    <property type="match status" value="1"/>
</dbReference>
<comment type="caution">
    <text evidence="16">The sequence shown here is derived from an EMBL/GenBank/DDBJ whole genome shotgun (WGS) entry which is preliminary data.</text>
</comment>